<dbReference type="RefSeq" id="WP_241765515.1">
    <property type="nucleotide sequence ID" value="NZ_CP113865.1"/>
</dbReference>
<gene>
    <name evidence="1" type="ORF">OTK00_001765</name>
</gene>
<reference evidence="1" key="1">
    <citation type="submission" date="2022-12" db="EMBL/GenBank/DDBJ databases">
        <authorList>
            <person name="Bing R.G."/>
            <person name="Willard D.J."/>
            <person name="Manesh M.J.H."/>
            <person name="Laemthong T."/>
            <person name="Crosby J.R."/>
            <person name="Kelly R.M."/>
        </authorList>
    </citation>
    <scope>NUCLEOTIDE SEQUENCE</scope>
    <source>
        <strain evidence="1">DSM 8990</strain>
    </source>
</reference>
<evidence type="ECO:0000313" key="2">
    <source>
        <dbReference type="Proteomes" id="UP001164909"/>
    </source>
</evidence>
<keyword evidence="2" id="KW-1185">Reference proteome</keyword>
<protein>
    <submittedName>
        <fullName evidence="1">Uncharacterized protein</fullName>
    </submittedName>
</protein>
<evidence type="ECO:0000313" key="1">
    <source>
        <dbReference type="EMBL" id="WAM33272.1"/>
    </source>
</evidence>
<sequence>MLTLEKIQPENDLFERMFSQFTVELASCRSNEILKDQEYLKTTGTISIL</sequence>
<name>A0ABY7BN16_9FIRM</name>
<dbReference type="EMBL" id="CP113865">
    <property type="protein sequence ID" value="WAM33272.1"/>
    <property type="molecule type" value="Genomic_DNA"/>
</dbReference>
<dbReference type="Proteomes" id="UP001164909">
    <property type="component" value="Chromosome"/>
</dbReference>
<proteinExistence type="predicted"/>
<accession>A0ABY7BN16</accession>
<organism evidence="1 2">
    <name type="scientific">Caldicellulosiruptor morganii</name>
    <dbReference type="NCBI Taxonomy" id="1387555"/>
    <lineage>
        <taxon>Bacteria</taxon>
        <taxon>Bacillati</taxon>
        <taxon>Bacillota</taxon>
        <taxon>Bacillota incertae sedis</taxon>
        <taxon>Caldicellulosiruptorales</taxon>
        <taxon>Caldicellulosiruptoraceae</taxon>
        <taxon>Caldicellulosiruptor</taxon>
    </lineage>
</organism>